<organism evidence="1 2">
    <name type="scientific">Perkinsus chesapeaki</name>
    <name type="common">Clam parasite</name>
    <name type="synonym">Perkinsus andrewsi</name>
    <dbReference type="NCBI Taxonomy" id="330153"/>
    <lineage>
        <taxon>Eukaryota</taxon>
        <taxon>Sar</taxon>
        <taxon>Alveolata</taxon>
        <taxon>Perkinsozoa</taxon>
        <taxon>Perkinsea</taxon>
        <taxon>Perkinsida</taxon>
        <taxon>Perkinsidae</taxon>
        <taxon>Perkinsus</taxon>
    </lineage>
</organism>
<feature type="non-terminal residue" evidence="1">
    <location>
        <position position="474"/>
    </location>
</feature>
<keyword evidence="2" id="KW-1185">Reference proteome</keyword>
<protein>
    <submittedName>
        <fullName evidence="1">Uncharacterized protein</fullName>
    </submittedName>
</protein>
<reference evidence="1 2" key="1">
    <citation type="submission" date="2020-04" db="EMBL/GenBank/DDBJ databases">
        <title>Perkinsus chesapeaki whole genome sequence.</title>
        <authorList>
            <person name="Bogema D.R."/>
        </authorList>
    </citation>
    <scope>NUCLEOTIDE SEQUENCE [LARGE SCALE GENOMIC DNA]</scope>
    <source>
        <strain evidence="1">ATCC PRA-425</strain>
    </source>
</reference>
<evidence type="ECO:0000313" key="2">
    <source>
        <dbReference type="Proteomes" id="UP000591131"/>
    </source>
</evidence>
<dbReference type="EMBL" id="JAAPAO010000132">
    <property type="protein sequence ID" value="KAF4671652.1"/>
    <property type="molecule type" value="Genomic_DNA"/>
</dbReference>
<name>A0A7J6MJ50_PERCH</name>
<dbReference type="AlphaFoldDB" id="A0A7J6MJ50"/>
<dbReference type="Proteomes" id="UP000591131">
    <property type="component" value="Unassembled WGS sequence"/>
</dbReference>
<dbReference type="OrthoDB" id="10589906at2759"/>
<sequence>DRDPDAPDALGTDNRDENNEIIYNTYRMEGDANGGPLKSINDGESILHPSKELLEELMNGAAQSSSATSGACSERLSKYLADACKMTDTLVLDPQGRSLKTLEGLEKNEDVDVDGKMLAQWAAGIDVLYDKMKSHIEEATKWGDMMDMGVECNIKTEWFEVRGSDDSAQYNLQLRRDRSLQGCYQRQQEDTSVCESIEIPLLHEGLVPESGDVTDEGEAETCRAKLVRSLKSLKAHFYKQAEEYTEHLFPLLSKQLDIESQNVWKVDEGGPNHYSVETTSSTAIIIANAVTKNAGDEGWRFFKPSQPIAPFCSLKLDESKDEPHVPQMDIDQGFQLTKVVTPAAKTYDTERIREDIKAYFPSPAIKEDMKIESTDSLCKAALFDYLLAVESYARANGSIPLPDSSPTVDDMKLIENAGKPREYVVKKDSVLGKMFVLFEGFCEDREMVPVYQEAWDNPENPVNRLLQEIQGKKS</sequence>
<gene>
    <name evidence="1" type="ORF">FOL47_001389</name>
</gene>
<comment type="caution">
    <text evidence="1">The sequence shown here is derived from an EMBL/GenBank/DDBJ whole genome shotgun (WGS) entry which is preliminary data.</text>
</comment>
<evidence type="ECO:0000313" key="1">
    <source>
        <dbReference type="EMBL" id="KAF4671652.1"/>
    </source>
</evidence>
<proteinExistence type="predicted"/>
<accession>A0A7J6MJ50</accession>